<proteinExistence type="inferred from homology"/>
<gene>
    <name evidence="10" type="ORF">IAB08_01560</name>
</gene>
<protein>
    <submittedName>
        <fullName evidence="10">T9SS type A sorting domain-containing protein</fullName>
    </submittedName>
</protein>
<organism evidence="10 11">
    <name type="scientific">Candidatus Pullibacteroides excrementavium</name>
    <dbReference type="NCBI Taxonomy" id="2840905"/>
    <lineage>
        <taxon>Bacteria</taxon>
        <taxon>Pseudomonadati</taxon>
        <taxon>Bacteroidota</taxon>
        <taxon>Bacteroidia</taxon>
        <taxon>Bacteroidales</taxon>
        <taxon>Candidatus Pullibacteroides</taxon>
    </lineage>
</organism>
<keyword evidence="6" id="KW-0325">Glycoprotein</keyword>
<keyword evidence="8" id="KW-0732">Signal</keyword>
<dbReference type="GO" id="GO:0004181">
    <property type="term" value="F:metallocarboxypeptidase activity"/>
    <property type="evidence" value="ECO:0007669"/>
    <property type="project" value="InterPro"/>
</dbReference>
<keyword evidence="4" id="KW-0378">Hydrolase</keyword>
<reference evidence="10" key="2">
    <citation type="journal article" date="2021" name="PeerJ">
        <title>Extensive microbial diversity within the chicken gut microbiome revealed by metagenomics and culture.</title>
        <authorList>
            <person name="Gilroy R."/>
            <person name="Ravi A."/>
            <person name="Getino M."/>
            <person name="Pursley I."/>
            <person name="Horton D.L."/>
            <person name="Alikhan N.F."/>
            <person name="Baker D."/>
            <person name="Gharbi K."/>
            <person name="Hall N."/>
            <person name="Watson M."/>
            <person name="Adriaenssens E.M."/>
            <person name="Foster-Nyarko E."/>
            <person name="Jarju S."/>
            <person name="Secka A."/>
            <person name="Antonio M."/>
            <person name="Oren A."/>
            <person name="Chaudhuri R.R."/>
            <person name="La Ragione R."/>
            <person name="Hildebrand F."/>
            <person name="Pallen M.J."/>
        </authorList>
    </citation>
    <scope>NUCLEOTIDE SEQUENCE</scope>
    <source>
        <strain evidence="10">2889</strain>
    </source>
</reference>
<dbReference type="Gene3D" id="3.40.630.10">
    <property type="entry name" value="Zn peptidases"/>
    <property type="match status" value="1"/>
</dbReference>
<feature type="active site" description="Proton donor/acceptor" evidence="7">
    <location>
        <position position="376"/>
    </location>
</feature>
<evidence type="ECO:0000313" key="11">
    <source>
        <dbReference type="Proteomes" id="UP000823612"/>
    </source>
</evidence>
<comment type="cofactor">
    <cofactor evidence="1">
        <name>Zn(2+)</name>
        <dbReference type="ChEBI" id="CHEBI:29105"/>
    </cofactor>
</comment>
<dbReference type="Pfam" id="PF18962">
    <property type="entry name" value="Por_Secre_tail"/>
    <property type="match status" value="1"/>
</dbReference>
<dbReference type="InterPro" id="IPR000834">
    <property type="entry name" value="Peptidase_M14"/>
</dbReference>
<dbReference type="PANTHER" id="PTHR11532">
    <property type="entry name" value="PROTEASE M14 CARBOXYPEPTIDASE"/>
    <property type="match status" value="1"/>
</dbReference>
<dbReference type="PROSITE" id="PS00133">
    <property type="entry name" value="CARBOXYPEPT_ZN_2"/>
    <property type="match status" value="1"/>
</dbReference>
<dbReference type="Pfam" id="PF00246">
    <property type="entry name" value="Peptidase_M14"/>
    <property type="match status" value="1"/>
</dbReference>
<feature type="signal peptide" evidence="8">
    <location>
        <begin position="1"/>
        <end position="19"/>
    </location>
</feature>
<dbReference type="SUPFAM" id="SSF49464">
    <property type="entry name" value="Carboxypeptidase regulatory domain-like"/>
    <property type="match status" value="1"/>
</dbReference>
<feature type="domain" description="Peptidase M14" evidence="9">
    <location>
        <begin position="127"/>
        <end position="406"/>
    </location>
</feature>
<comment type="caution">
    <text evidence="10">The sequence shown here is derived from an EMBL/GenBank/DDBJ whole genome shotgun (WGS) entry which is preliminary data.</text>
</comment>
<keyword evidence="3" id="KW-0479">Metal-binding</keyword>
<sequence length="597" mass="67931">MKRTLLLVLVIAIFNPCIASSLRGASPVTEGRAPIPFLDTLFQERTEIVFQFIETDPVQIGAISRMVSIDRKQDSLFTAYANRQEMAAFLQSGHRIHSILASPAEMARQRKSISMAQTMEEMAEWNRYPTYPLYIEMMQSFAQEHPDICRLDTIGFSVKGRLLLCLKISDNAHQEEPEPSFFYSSSIHGDELTGYVLMLRLADYLLRNYGPDEEATRLVDEMQIYINPLSNPDGAYAISDNDVSGATRYNANYEDLNRNYPDFWSSDPARIEKENLAMIDYVDVHDFVMAVNVHGGADVLNYPWDGFRSSQKKHADANWWKAICARYVDSCRLVDTDSYRDVNRRGYIHGGDWYVVHNGRQDYFNVYNHVRELTLEISVTKLPDASRLPDFWNTNWRSLLNYIKEARYGIRGIVSDSVSGDPIRALVCVQGHDKDSSQIYSSAIHGAYFRPIEAGIYDLQFSAPGYRTKTIRNVEAVDFSYTLRNVLLLPDTCQIIPDTLPSDTTANETLQQAIQSHGLSARLYPNPVSGTLHIEADEPVSLQAVYRAADGRRVLAPRIRNFQRSHRLDVSILPSGVYLLEIENENGSRESLRFVNQ</sequence>
<evidence type="ECO:0000256" key="5">
    <source>
        <dbReference type="ARBA" id="ARBA00022833"/>
    </source>
</evidence>
<evidence type="ECO:0000256" key="1">
    <source>
        <dbReference type="ARBA" id="ARBA00001947"/>
    </source>
</evidence>
<dbReference type="Gene3D" id="2.60.40.1120">
    <property type="entry name" value="Carboxypeptidase-like, regulatory domain"/>
    <property type="match status" value="1"/>
</dbReference>
<dbReference type="InterPro" id="IPR057247">
    <property type="entry name" value="CARBOXYPEPT_ZN_2"/>
</dbReference>
<evidence type="ECO:0000259" key="9">
    <source>
        <dbReference type="PROSITE" id="PS52035"/>
    </source>
</evidence>
<feature type="chain" id="PRO_5039504639" evidence="8">
    <location>
        <begin position="20"/>
        <end position="597"/>
    </location>
</feature>
<dbReference type="NCBIfam" id="TIGR04183">
    <property type="entry name" value="Por_Secre_tail"/>
    <property type="match status" value="1"/>
</dbReference>
<dbReference type="Proteomes" id="UP000823612">
    <property type="component" value="Unassembled WGS sequence"/>
</dbReference>
<dbReference type="InterPro" id="IPR026444">
    <property type="entry name" value="Secre_tail"/>
</dbReference>
<evidence type="ECO:0000256" key="3">
    <source>
        <dbReference type="ARBA" id="ARBA00022723"/>
    </source>
</evidence>
<dbReference type="InterPro" id="IPR008969">
    <property type="entry name" value="CarboxyPept-like_regulatory"/>
</dbReference>
<dbReference type="AlphaFoldDB" id="A0A9D9DR12"/>
<reference evidence="10" key="1">
    <citation type="submission" date="2020-10" db="EMBL/GenBank/DDBJ databases">
        <authorList>
            <person name="Gilroy R."/>
        </authorList>
    </citation>
    <scope>NUCLEOTIDE SEQUENCE</scope>
    <source>
        <strain evidence="10">2889</strain>
    </source>
</reference>
<evidence type="ECO:0000256" key="2">
    <source>
        <dbReference type="ARBA" id="ARBA00005988"/>
    </source>
</evidence>
<dbReference type="CDD" id="cd18173">
    <property type="entry name" value="M14_CP_bacteria"/>
    <property type="match status" value="1"/>
</dbReference>
<dbReference type="SMART" id="SM00631">
    <property type="entry name" value="Zn_pept"/>
    <property type="match status" value="1"/>
</dbReference>
<evidence type="ECO:0000256" key="8">
    <source>
        <dbReference type="SAM" id="SignalP"/>
    </source>
</evidence>
<name>A0A9D9DR12_9BACT</name>
<comment type="similarity">
    <text evidence="2 7">Belongs to the peptidase M14 family.</text>
</comment>
<dbReference type="PROSITE" id="PS52035">
    <property type="entry name" value="PEPTIDASE_M14"/>
    <property type="match status" value="1"/>
</dbReference>
<evidence type="ECO:0000256" key="7">
    <source>
        <dbReference type="PROSITE-ProRule" id="PRU01379"/>
    </source>
</evidence>
<dbReference type="GO" id="GO:0005615">
    <property type="term" value="C:extracellular space"/>
    <property type="evidence" value="ECO:0007669"/>
    <property type="project" value="TreeGrafter"/>
</dbReference>
<evidence type="ECO:0000313" key="10">
    <source>
        <dbReference type="EMBL" id="MBO8431966.1"/>
    </source>
</evidence>
<keyword evidence="5" id="KW-0862">Zinc</keyword>
<dbReference type="InterPro" id="IPR050753">
    <property type="entry name" value="Peptidase_M14_domain"/>
</dbReference>
<dbReference type="SUPFAM" id="SSF53187">
    <property type="entry name" value="Zn-dependent exopeptidases"/>
    <property type="match status" value="1"/>
</dbReference>
<evidence type="ECO:0000256" key="4">
    <source>
        <dbReference type="ARBA" id="ARBA00022801"/>
    </source>
</evidence>
<dbReference type="EMBL" id="JADIMZ010000022">
    <property type="protein sequence ID" value="MBO8431966.1"/>
    <property type="molecule type" value="Genomic_DNA"/>
</dbReference>
<dbReference type="GO" id="GO:0016485">
    <property type="term" value="P:protein processing"/>
    <property type="evidence" value="ECO:0007669"/>
    <property type="project" value="TreeGrafter"/>
</dbReference>
<evidence type="ECO:0000256" key="6">
    <source>
        <dbReference type="ARBA" id="ARBA00023180"/>
    </source>
</evidence>
<dbReference type="PANTHER" id="PTHR11532:SF57">
    <property type="entry name" value="CARBOXYPEPTIDASE D, B"/>
    <property type="match status" value="1"/>
</dbReference>
<dbReference type="GO" id="GO:0006518">
    <property type="term" value="P:peptide metabolic process"/>
    <property type="evidence" value="ECO:0007669"/>
    <property type="project" value="TreeGrafter"/>
</dbReference>
<dbReference type="GO" id="GO:0008270">
    <property type="term" value="F:zinc ion binding"/>
    <property type="evidence" value="ECO:0007669"/>
    <property type="project" value="InterPro"/>
</dbReference>
<accession>A0A9D9DR12</accession>
<dbReference type="PRINTS" id="PR00765">
    <property type="entry name" value="CRBOXYPTASEA"/>
</dbReference>